<evidence type="ECO:0000256" key="1">
    <source>
        <dbReference type="SAM" id="MobiDB-lite"/>
    </source>
</evidence>
<feature type="compositionally biased region" description="Low complexity" evidence="1">
    <location>
        <begin position="299"/>
        <end position="309"/>
    </location>
</feature>
<feature type="compositionally biased region" description="Basic and acidic residues" evidence="1">
    <location>
        <begin position="1028"/>
        <end position="1044"/>
    </location>
</feature>
<reference evidence="2 3" key="1">
    <citation type="submission" date="2014-06" db="EMBL/GenBank/DDBJ databases">
        <title>Evolutionary Origins and Diversification of the Mycorrhizal Mutualists.</title>
        <authorList>
            <consortium name="DOE Joint Genome Institute"/>
            <consortium name="Mycorrhizal Genomics Consortium"/>
            <person name="Kohler A."/>
            <person name="Kuo A."/>
            <person name="Nagy L.G."/>
            <person name="Floudas D."/>
            <person name="Copeland A."/>
            <person name="Barry K.W."/>
            <person name="Cichocki N."/>
            <person name="Veneault-Fourrey C."/>
            <person name="LaButti K."/>
            <person name="Lindquist E.A."/>
            <person name="Lipzen A."/>
            <person name="Lundell T."/>
            <person name="Morin E."/>
            <person name="Murat C."/>
            <person name="Riley R."/>
            <person name="Ohm R."/>
            <person name="Sun H."/>
            <person name="Tunlid A."/>
            <person name="Henrissat B."/>
            <person name="Grigoriev I.V."/>
            <person name="Hibbett D.S."/>
            <person name="Martin F."/>
        </authorList>
    </citation>
    <scope>NUCLEOTIDE SEQUENCE [LARGE SCALE GENOMIC DNA]</scope>
    <source>
        <strain evidence="2 3">SS14</strain>
    </source>
</reference>
<feature type="compositionally biased region" description="Low complexity" evidence="1">
    <location>
        <begin position="88"/>
        <end position="106"/>
    </location>
</feature>
<feature type="region of interest" description="Disordered" evidence="1">
    <location>
        <begin position="403"/>
        <end position="544"/>
    </location>
</feature>
<feature type="region of interest" description="Disordered" evidence="1">
    <location>
        <begin position="1"/>
        <end position="113"/>
    </location>
</feature>
<evidence type="ECO:0000313" key="3">
    <source>
        <dbReference type="Proteomes" id="UP000054279"/>
    </source>
</evidence>
<dbReference type="HOGENOM" id="CLU_256987_0_0_1"/>
<feature type="compositionally biased region" description="Basic and acidic residues" evidence="1">
    <location>
        <begin position="998"/>
        <end position="1008"/>
    </location>
</feature>
<feature type="compositionally biased region" description="Acidic residues" evidence="1">
    <location>
        <begin position="500"/>
        <end position="517"/>
    </location>
</feature>
<name>A0A0C9VM34_SPHS4</name>
<feature type="compositionally biased region" description="Polar residues" evidence="1">
    <location>
        <begin position="61"/>
        <end position="81"/>
    </location>
</feature>
<feature type="compositionally biased region" description="Polar residues" evidence="1">
    <location>
        <begin position="39"/>
        <end position="50"/>
    </location>
</feature>
<feature type="compositionally biased region" description="Basic residues" evidence="1">
    <location>
        <begin position="733"/>
        <end position="742"/>
    </location>
</feature>
<feature type="region of interest" description="Disordered" evidence="1">
    <location>
        <begin position="939"/>
        <end position="1158"/>
    </location>
</feature>
<feature type="compositionally biased region" description="Low complexity" evidence="1">
    <location>
        <begin position="661"/>
        <end position="732"/>
    </location>
</feature>
<organism evidence="2 3">
    <name type="scientific">Sphaerobolus stellatus (strain SS14)</name>
    <dbReference type="NCBI Taxonomy" id="990650"/>
    <lineage>
        <taxon>Eukaryota</taxon>
        <taxon>Fungi</taxon>
        <taxon>Dikarya</taxon>
        <taxon>Basidiomycota</taxon>
        <taxon>Agaricomycotina</taxon>
        <taxon>Agaricomycetes</taxon>
        <taxon>Phallomycetidae</taxon>
        <taxon>Geastrales</taxon>
        <taxon>Sphaerobolaceae</taxon>
        <taxon>Sphaerobolus</taxon>
    </lineage>
</organism>
<feature type="compositionally biased region" description="Polar residues" evidence="1">
    <location>
        <begin position="221"/>
        <end position="237"/>
    </location>
</feature>
<feature type="compositionally biased region" description="Low complexity" evidence="1">
    <location>
        <begin position="168"/>
        <end position="180"/>
    </location>
</feature>
<feature type="compositionally biased region" description="Pro residues" evidence="1">
    <location>
        <begin position="602"/>
        <end position="614"/>
    </location>
</feature>
<accession>A0A0C9VM34</accession>
<feature type="compositionally biased region" description="Basic residues" evidence="1">
    <location>
        <begin position="1009"/>
        <end position="1023"/>
    </location>
</feature>
<evidence type="ECO:0000313" key="2">
    <source>
        <dbReference type="EMBL" id="KIJ38910.1"/>
    </source>
</evidence>
<feature type="compositionally biased region" description="Pro residues" evidence="1">
    <location>
        <begin position="1207"/>
        <end position="1220"/>
    </location>
</feature>
<keyword evidence="3" id="KW-1185">Reference proteome</keyword>
<feature type="compositionally biased region" description="Polar residues" evidence="1">
    <location>
        <begin position="1305"/>
        <end position="1331"/>
    </location>
</feature>
<dbReference type="Proteomes" id="UP000054279">
    <property type="component" value="Unassembled WGS sequence"/>
</dbReference>
<dbReference type="CDD" id="cd22249">
    <property type="entry name" value="UDM1_RNF168_RNF169-like"/>
    <property type="match status" value="1"/>
</dbReference>
<dbReference type="EMBL" id="KN837156">
    <property type="protein sequence ID" value="KIJ38910.1"/>
    <property type="molecule type" value="Genomic_DNA"/>
</dbReference>
<feature type="compositionally biased region" description="Polar residues" evidence="1">
    <location>
        <begin position="19"/>
        <end position="32"/>
    </location>
</feature>
<proteinExistence type="predicted"/>
<gene>
    <name evidence="2" type="ORF">M422DRAFT_781230</name>
</gene>
<feature type="region of interest" description="Disordered" evidence="1">
    <location>
        <begin position="560"/>
        <end position="777"/>
    </location>
</feature>
<protein>
    <submittedName>
        <fullName evidence="2">Uncharacterized protein</fullName>
    </submittedName>
</protein>
<feature type="region of interest" description="Disordered" evidence="1">
    <location>
        <begin position="290"/>
        <end position="309"/>
    </location>
</feature>
<feature type="region of interest" description="Disordered" evidence="1">
    <location>
        <begin position="166"/>
        <end position="237"/>
    </location>
</feature>
<feature type="compositionally biased region" description="Pro residues" evidence="1">
    <location>
        <begin position="481"/>
        <end position="491"/>
    </location>
</feature>
<sequence length="1361" mass="147081">MSLPRLPSGEQPALLSRLSDPQSGSTGPTPTQDRPRRLSPQNYSLDTSSLLHERMDPPRQSPISLSQRLSESQPSSGSLASRLSGPETSTVSTQISTQISTQNGSSRGDATPLNGLLARLSSPITTSSTHPALAIANRTNGASSTFTSNNGVSIQSSIRNNSMSLIIPSTPQVPTSSTSSLPVRDPSTPQQAYTPMELETPNPGSESLSRTAKRSPPAGSPNDSTESSPSTDAQSLVPSPIEQMEVDSIPNVNVEFEVGQGIKDADAVSNSVSDLAPNQEQTADRVVDLDESAGPADPQPNVSSSPIISNAPSIPVEMLQTHQASAVPDASLDYSLVSPIKFSEGPSLDFVKYFTAPLWEEVAAQTMEWGEVAEIRARRRLISEPSASSSPLEAVPVSVPIQGVKRARPEESPQEEEPAAKHARLPSISPNSEPSMESLKEHTASETAVPSSEEHQTLPSDLNRQILPGKPLPADTAVTLPSPPAELPPSSPLGSRAVEGEIDVEDEEECESEEFDEREERAIREEEERLERAHQEALEKEREMRKKNYEQELAIKARTEAQEAEERAKKAQMQRELDEKARQLKEEMKKRFAEKASASPPGTAPPSTAPPSPILNPALTVVKGSQPLTVPLPIQHPLPPRPEVSIPPTVSGQVVAVANHSPGVQSTTSSTSPVVASTTHPAGKAAPVPKMQAAAAKKGSGSPSPKQTSSKGGVQQRSNSGSSSTSVSPSNAKGRKAKRRNKTNAVELVPQPQQRASLVATPGPQMLPGSPSIAPKLTDRTDIATQNVPAPLQTQITPVLATSPVLPSAAPLLIARAAVPVSQPPAVPSGRFVSTSHPIPSTHVHNQTFESEAIKKEVQSPLISNTTIAKREFSASSRAAPVVHSSSTLAPSEVGLKVEETAVKQPVQGAIQMPAKRPRSLSSATIPAAAVKKPRVASIGPDDELEYPEQTGWGDPSIRRDEVEQRPVCNTTSPEIPRTPPITMPPIRAQWNRTAPTRLRDPRMDSRNVRSRTRSRSPRRVVVRPRTPPKDEAYRMRYERDSYRPRGISPSRERVLEPRYRPRSLSPPIVDNPWIAGPGRYHDRSVSNRTPNAIRESRHDSYQPSRDPVDADYDNYLSRRGRSPVSRYDPIPRSRSRSPHPPPPRHQQPARSMDTYLAPGSYVPLTRDEYYTDRRGYAYDEPPRRTSPSAPALLKPCIRVPEHLSPVSPPLPPARPPPLAGPFRSDDAPLRNSILRPDNLEQAPSLVSRTGYVPPPPSQRPASQRLSSSISSMTEPVRVTPPQQPRRRTPPPISLADRLSDQVPAATSNRGRAKANSNTASTRGRATTSPRAVSGRRKLAARLSDAPHNNNSLMNRIEPDN</sequence>
<feature type="compositionally biased region" description="Basic and acidic residues" evidence="1">
    <location>
        <begin position="1051"/>
        <end position="1060"/>
    </location>
</feature>
<feature type="compositionally biased region" description="Basic and acidic residues" evidence="1">
    <location>
        <begin position="560"/>
        <end position="594"/>
    </location>
</feature>
<feature type="compositionally biased region" description="Low complexity" evidence="1">
    <location>
        <begin position="1260"/>
        <end position="1269"/>
    </location>
</feature>
<feature type="compositionally biased region" description="Basic and acidic residues" evidence="1">
    <location>
        <begin position="518"/>
        <end position="544"/>
    </location>
</feature>
<feature type="region of interest" description="Disordered" evidence="1">
    <location>
        <begin position="1204"/>
        <end position="1361"/>
    </location>
</feature>